<proteinExistence type="inferred from homology"/>
<evidence type="ECO:0000256" key="9">
    <source>
        <dbReference type="ARBA" id="ARBA00022723"/>
    </source>
</evidence>
<accession>A0AAN6LMY6</accession>
<dbReference type="InterPro" id="IPR029071">
    <property type="entry name" value="Ubiquitin-like_domsf"/>
</dbReference>
<evidence type="ECO:0000256" key="1">
    <source>
        <dbReference type="ARBA" id="ARBA00002241"/>
    </source>
</evidence>
<name>A0AAN6LMY6_9PLEO</name>
<dbReference type="InterPro" id="IPR011332">
    <property type="entry name" value="Ribosomal_zn-bd"/>
</dbReference>
<dbReference type="Gene3D" id="4.10.1060.50">
    <property type="match status" value="1"/>
</dbReference>
<feature type="compositionally biased region" description="Polar residues" evidence="20">
    <location>
        <begin position="133"/>
        <end position="145"/>
    </location>
</feature>
<dbReference type="GO" id="GO:0005737">
    <property type="term" value="C:cytoplasm"/>
    <property type="evidence" value="ECO:0007669"/>
    <property type="project" value="UniProtKB-SubCell"/>
</dbReference>
<evidence type="ECO:0000256" key="19">
    <source>
        <dbReference type="ARBA" id="ARBA00045962"/>
    </source>
</evidence>
<dbReference type="GO" id="GO:1990904">
    <property type="term" value="C:ribonucleoprotein complex"/>
    <property type="evidence" value="ECO:0007669"/>
    <property type="project" value="UniProtKB-KW"/>
</dbReference>
<dbReference type="PROSITE" id="PS00299">
    <property type="entry name" value="UBIQUITIN_1"/>
    <property type="match status" value="1"/>
</dbReference>
<comment type="function">
    <text evidence="1">Component of the 60S subunit of the ribosome.</text>
</comment>
<keyword evidence="13" id="KW-0805">Transcription regulation</keyword>
<evidence type="ECO:0000256" key="10">
    <source>
        <dbReference type="ARBA" id="ARBA00022771"/>
    </source>
</evidence>
<dbReference type="SMART" id="SM00213">
    <property type="entry name" value="UBQ"/>
    <property type="match status" value="1"/>
</dbReference>
<dbReference type="PANTHER" id="PTHR31576:SF2">
    <property type="entry name" value="TATA BOX-BINDING PROTEIN-ASSOCIATED FACTOR RNA POLYMERASE I SUBUNIT B"/>
    <property type="match status" value="1"/>
</dbReference>
<organism evidence="22 23">
    <name type="scientific">Pseudopithomyces chartarum</name>
    <dbReference type="NCBI Taxonomy" id="1892770"/>
    <lineage>
        <taxon>Eukaryota</taxon>
        <taxon>Fungi</taxon>
        <taxon>Dikarya</taxon>
        <taxon>Ascomycota</taxon>
        <taxon>Pezizomycotina</taxon>
        <taxon>Dothideomycetes</taxon>
        <taxon>Pleosporomycetidae</taxon>
        <taxon>Pleosporales</taxon>
        <taxon>Massarineae</taxon>
        <taxon>Didymosphaeriaceae</taxon>
        <taxon>Pseudopithomyces</taxon>
    </lineage>
</organism>
<keyword evidence="9" id="KW-0479">Metal-binding</keyword>
<evidence type="ECO:0000256" key="8">
    <source>
        <dbReference type="ARBA" id="ARBA00022499"/>
    </source>
</evidence>
<dbReference type="AlphaFoldDB" id="A0AAN6LMY6"/>
<keyword evidence="16" id="KW-0539">Nucleus</keyword>
<dbReference type="Pfam" id="PF20645">
    <property type="entry name" value="Rrn7_cyclin_C"/>
    <property type="match status" value="1"/>
</dbReference>
<keyword evidence="15" id="KW-0804">Transcription</keyword>
<comment type="function">
    <text evidence="19">Component of the ribosome, a large ribonucleoprotein complex responsible for the synthesis of proteins in the cell. The small ribosomal subunit (SSU) binds messenger RNAs (mRNAs) and translates the encoded message by selecting cognate aminoacyl-transfer RNA (tRNA) molecules. The large subunit (LSU) contains the ribosomal catalytic site termed the peptidyl transferase center (PTC), which catalyzes the formation of peptide bonds, thereby polymerizing the amino acids delivered by tRNAs into a polypeptide chain. The nascent polypeptides leave the ribosome through a tunnel in the LSU and interact with protein factors that function in enzymatic processing, targeting, and the membrane insertion of nascent chains at the exit of the ribosomal tunnel. eL40 is essential for translation of a subset of cellular transcripts, including stress response transcripts, such as DDR2.</text>
</comment>
<keyword evidence="8" id="KW-1017">Isopeptide bond</keyword>
<keyword evidence="14" id="KW-0238">DNA-binding</keyword>
<keyword evidence="12" id="KW-0689">Ribosomal protein</keyword>
<dbReference type="GO" id="GO:0001164">
    <property type="term" value="F:RNA polymerase I core promoter sequence-specific DNA binding"/>
    <property type="evidence" value="ECO:0007669"/>
    <property type="project" value="InterPro"/>
</dbReference>
<evidence type="ECO:0000256" key="7">
    <source>
        <dbReference type="ARBA" id="ARBA00022490"/>
    </source>
</evidence>
<protein>
    <recommendedName>
        <fullName evidence="21">Ubiquitin-like domain-containing protein</fullName>
    </recommendedName>
</protein>
<dbReference type="InterPro" id="IPR038587">
    <property type="entry name" value="Ribosomal_eL40_sf"/>
</dbReference>
<dbReference type="Pfam" id="PF00240">
    <property type="entry name" value="ubiquitin"/>
    <property type="match status" value="1"/>
</dbReference>
<dbReference type="PRINTS" id="PR00348">
    <property type="entry name" value="UBIQUITIN"/>
</dbReference>
<dbReference type="Pfam" id="PF01020">
    <property type="entry name" value="Ribosomal_L40e"/>
    <property type="match status" value="1"/>
</dbReference>
<evidence type="ECO:0000256" key="14">
    <source>
        <dbReference type="ARBA" id="ARBA00023125"/>
    </source>
</evidence>
<dbReference type="GO" id="GO:0000055">
    <property type="term" value="P:ribosomal large subunit export from nucleus"/>
    <property type="evidence" value="ECO:0007669"/>
    <property type="project" value="UniProtKB-ARBA"/>
</dbReference>
<dbReference type="SUPFAM" id="SSF57829">
    <property type="entry name" value="Zn-binding ribosomal proteins"/>
    <property type="match status" value="1"/>
</dbReference>
<dbReference type="InterPro" id="IPR019954">
    <property type="entry name" value="Ubiquitin_CS"/>
</dbReference>
<dbReference type="GO" id="GO:0042790">
    <property type="term" value="P:nucleolar large rRNA transcription by RNA polymerase I"/>
    <property type="evidence" value="ECO:0007669"/>
    <property type="project" value="TreeGrafter"/>
</dbReference>
<dbReference type="GO" id="GO:0016567">
    <property type="term" value="P:protein ubiquitination"/>
    <property type="evidence" value="ECO:0007669"/>
    <property type="project" value="UniProtKB-ARBA"/>
</dbReference>
<evidence type="ECO:0000256" key="17">
    <source>
        <dbReference type="ARBA" id="ARBA00023274"/>
    </source>
</evidence>
<dbReference type="PROSITE" id="PS50053">
    <property type="entry name" value="UBIQUITIN_2"/>
    <property type="match status" value="1"/>
</dbReference>
<evidence type="ECO:0000259" key="21">
    <source>
        <dbReference type="PROSITE" id="PS50053"/>
    </source>
</evidence>
<comment type="similarity">
    <text evidence="5">In the N-terminal section; belongs to the ubiquitin family.</text>
</comment>
<dbReference type="GO" id="GO:0008270">
    <property type="term" value="F:zinc ion binding"/>
    <property type="evidence" value="ECO:0007669"/>
    <property type="project" value="UniProtKB-KW"/>
</dbReference>
<comment type="caution">
    <text evidence="22">The sequence shown here is derived from an EMBL/GenBank/DDBJ whole genome shotgun (WGS) entry which is preliminary data.</text>
</comment>
<dbReference type="GO" id="GO:0003735">
    <property type="term" value="F:structural constituent of ribosome"/>
    <property type="evidence" value="ECO:0007669"/>
    <property type="project" value="InterPro"/>
</dbReference>
<dbReference type="EMBL" id="WVTA01000016">
    <property type="protein sequence ID" value="KAK3201279.1"/>
    <property type="molecule type" value="Genomic_DNA"/>
</dbReference>
<dbReference type="FunFam" id="3.10.20.90:FF:000014">
    <property type="entry name" value="Ubiquitin-60S ribosomal L40 fusion"/>
    <property type="match status" value="1"/>
</dbReference>
<dbReference type="CDD" id="cd01803">
    <property type="entry name" value="Ubl_ubiquitin"/>
    <property type="match status" value="1"/>
</dbReference>
<dbReference type="GO" id="GO:0006412">
    <property type="term" value="P:translation"/>
    <property type="evidence" value="ECO:0007669"/>
    <property type="project" value="InterPro"/>
</dbReference>
<dbReference type="InterPro" id="IPR048538">
    <property type="entry name" value="Rrn7_cyclin_C"/>
</dbReference>
<dbReference type="Proteomes" id="UP001280581">
    <property type="component" value="Unassembled WGS sequence"/>
</dbReference>
<evidence type="ECO:0000256" key="11">
    <source>
        <dbReference type="ARBA" id="ARBA00022833"/>
    </source>
</evidence>
<dbReference type="GO" id="GO:0070860">
    <property type="term" value="C:RNA polymerase I core factor complex"/>
    <property type="evidence" value="ECO:0007669"/>
    <property type="project" value="InterPro"/>
</dbReference>
<evidence type="ECO:0000256" key="5">
    <source>
        <dbReference type="ARBA" id="ARBA00008373"/>
    </source>
</evidence>
<evidence type="ECO:0000256" key="2">
    <source>
        <dbReference type="ARBA" id="ARBA00004496"/>
    </source>
</evidence>
<dbReference type="InterPro" id="IPR048540">
    <property type="entry name" value="Rrn7_cyclin_N"/>
</dbReference>
<evidence type="ECO:0000256" key="6">
    <source>
        <dbReference type="ARBA" id="ARBA00010570"/>
    </source>
</evidence>
<feature type="domain" description="Ubiquitin-like" evidence="21">
    <location>
        <begin position="447"/>
        <end position="522"/>
    </location>
</feature>
<comment type="similarity">
    <text evidence="6">In the C-terminal section; belongs to the eukaryotic ribosomal protein eL40 family.</text>
</comment>
<sequence>MAPSRCGVENCRSRKYDEGEDGYLYCENGHRKGEMIAGEDEDQFETAIRSTTRKKVDSKEQESVYKSTASMSTLDLRQFQIQRANVSLQLILRHQVAFLIREKGLPEELESVVQDLWKLRVLYLGDKISNQSKEATSPQTFSTQEPDTEAEDDPLVLSSRRNKLREKPTLIDCLALCYLGMITLRLPVTPGDIYKWTTEENMPYMNAIRLLPPSMKIRLPSTYHSAFSPYALLNLRRFYSSVANLQVAMEQMFSIVWPPLNVPVLLFQYLKHLALPIELYDATIRLGDRLGYDFVLYTTPNHKLSMFDLPEARLISCLIVCVKLMYPFDNTKCYPRKLTEPAATGIDWNVWSRLVHQKRDQGRGGEHRYTTERLTQVGENDVFSMSNHQIDQYLDFYLTNFMDEEYLQTKEAADGLQAALYNMFPVVSDGTISSQGLLKHHHSTDTMQIFVKTLTGKTITLEVESSDTIDNVKSKIQDKEGIPPDQQRLIFAGKQLEDGRTLSDYNIQKESTLHLVLRLRGGIIEPSLKALASKYNCDKMICRKCYARLPPRAVNCRKKKCGHTNQLRPKKKLK</sequence>
<dbReference type="SMART" id="SM01377">
    <property type="entry name" value="Ribosomal_L40e"/>
    <property type="match status" value="1"/>
</dbReference>
<evidence type="ECO:0000256" key="3">
    <source>
        <dbReference type="ARBA" id="ARBA00004604"/>
    </source>
</evidence>
<keyword evidence="17" id="KW-0687">Ribonucleoprotein</keyword>
<dbReference type="PANTHER" id="PTHR31576">
    <property type="entry name" value="TATA BOX-BINDING PROTEIN-ASSOCIATED FACTOR RNA POLYMERASE I SUBUNIT B"/>
    <property type="match status" value="1"/>
</dbReference>
<dbReference type="SUPFAM" id="SSF54236">
    <property type="entry name" value="Ubiquitin-like"/>
    <property type="match status" value="1"/>
</dbReference>
<evidence type="ECO:0000256" key="12">
    <source>
        <dbReference type="ARBA" id="ARBA00022980"/>
    </source>
</evidence>
<comment type="subunit">
    <text evidence="18">Part of the 60S ribosomal subunit.</text>
</comment>
<comment type="similarity">
    <text evidence="4">Belongs to the RRN7/TAF1B family.</text>
</comment>
<dbReference type="InterPro" id="IPR019956">
    <property type="entry name" value="Ubiquitin_dom"/>
</dbReference>
<keyword evidence="11" id="KW-0862">Zinc</keyword>
<comment type="subcellular location">
    <subcellularLocation>
        <location evidence="2">Cytoplasm</location>
    </subcellularLocation>
    <subcellularLocation>
        <location evidence="3">Nucleus</location>
        <location evidence="3">Nucleolus</location>
    </subcellularLocation>
</comment>
<dbReference type="InterPro" id="IPR033599">
    <property type="entry name" value="TAF1B/Rrn7"/>
</dbReference>
<evidence type="ECO:0000256" key="20">
    <source>
        <dbReference type="SAM" id="MobiDB-lite"/>
    </source>
</evidence>
<keyword evidence="10" id="KW-0863">Zinc-finger</keyword>
<dbReference type="InterPro" id="IPR000626">
    <property type="entry name" value="Ubiquitin-like_dom"/>
</dbReference>
<evidence type="ECO:0000256" key="4">
    <source>
        <dbReference type="ARBA" id="ARBA00006899"/>
    </source>
</evidence>
<reference evidence="22 23" key="1">
    <citation type="submission" date="2021-02" db="EMBL/GenBank/DDBJ databases">
        <title>Genome assembly of Pseudopithomyces chartarum.</title>
        <authorList>
            <person name="Jauregui R."/>
            <person name="Singh J."/>
            <person name="Voisey C."/>
        </authorList>
    </citation>
    <scope>NUCLEOTIDE SEQUENCE [LARGE SCALE GENOMIC DNA]</scope>
    <source>
        <strain evidence="22 23">AGR01</strain>
    </source>
</reference>
<evidence type="ECO:0000256" key="16">
    <source>
        <dbReference type="ARBA" id="ARBA00023242"/>
    </source>
</evidence>
<dbReference type="FunFam" id="4.10.1060.50:FF:000001">
    <property type="entry name" value="ubiquitin-60S ribosomal protein L40"/>
    <property type="match status" value="1"/>
</dbReference>
<dbReference type="InterPro" id="IPR001975">
    <property type="entry name" value="Ribosomal_eL40_dom"/>
</dbReference>
<dbReference type="Gene3D" id="3.10.20.90">
    <property type="entry name" value="Phosphatidylinositol 3-kinase Catalytic Subunit, Chain A, domain 1"/>
    <property type="match status" value="1"/>
</dbReference>
<dbReference type="GO" id="GO:0005840">
    <property type="term" value="C:ribosome"/>
    <property type="evidence" value="ECO:0007669"/>
    <property type="project" value="UniProtKB-KW"/>
</dbReference>
<evidence type="ECO:0000313" key="23">
    <source>
        <dbReference type="Proteomes" id="UP001280581"/>
    </source>
</evidence>
<keyword evidence="7" id="KW-0963">Cytoplasm</keyword>
<dbReference type="Pfam" id="PF20644">
    <property type="entry name" value="Rrn7_cyclin_N"/>
    <property type="match status" value="1"/>
</dbReference>
<feature type="region of interest" description="Disordered" evidence="20">
    <location>
        <begin position="133"/>
        <end position="154"/>
    </location>
</feature>
<evidence type="ECO:0000313" key="22">
    <source>
        <dbReference type="EMBL" id="KAK3201279.1"/>
    </source>
</evidence>
<evidence type="ECO:0000256" key="13">
    <source>
        <dbReference type="ARBA" id="ARBA00023015"/>
    </source>
</evidence>
<evidence type="ECO:0000256" key="18">
    <source>
        <dbReference type="ARBA" id="ARBA00035124"/>
    </source>
</evidence>
<gene>
    <name evidence="22" type="ORF">GRF29_185g456038</name>
</gene>
<evidence type="ECO:0000256" key="15">
    <source>
        <dbReference type="ARBA" id="ARBA00023163"/>
    </source>
</evidence>
<keyword evidence="23" id="KW-1185">Reference proteome</keyword>